<reference evidence="2 3" key="1">
    <citation type="journal article" date="2014" name="Appl. Environ. Microbiol.">
        <title>Elucidation of insertion elements encoded on plasmids and in vitro construction of shuttle vectors from the toxic cyanobacterium Planktothrix.</title>
        <authorList>
            <person name="Christiansen G."/>
            <person name="Goesmann A."/>
            <person name="Kurmayer R."/>
        </authorList>
    </citation>
    <scope>NUCLEOTIDE SEQUENCE [LARGE SCALE GENOMIC DNA]</scope>
    <source>
        <strain evidence="2 3">NIVA-CYA 126/8</strain>
    </source>
</reference>
<name>A0A073CCI1_PLAA1</name>
<feature type="domain" description="DUF2726" evidence="1">
    <location>
        <begin position="28"/>
        <end position="137"/>
    </location>
</feature>
<organism evidence="2 3">
    <name type="scientific">Planktothrix agardhii (strain NIVA-CYA 126/8)</name>
    <dbReference type="NCBI Taxonomy" id="388467"/>
    <lineage>
        <taxon>Bacteria</taxon>
        <taxon>Bacillati</taxon>
        <taxon>Cyanobacteriota</taxon>
        <taxon>Cyanophyceae</taxon>
        <taxon>Oscillatoriophycideae</taxon>
        <taxon>Oscillatoriales</taxon>
        <taxon>Microcoleaceae</taxon>
        <taxon>Planktothrix</taxon>
    </lineage>
</organism>
<dbReference type="InterPro" id="IPR024402">
    <property type="entry name" value="DUF2726"/>
</dbReference>
<dbReference type="EMBL" id="CM002803">
    <property type="protein sequence ID" value="KEI65313.1"/>
    <property type="molecule type" value="Genomic_DNA"/>
</dbReference>
<protein>
    <recommendedName>
        <fullName evidence="1">DUF2726 domain-containing protein</fullName>
    </recommendedName>
</protein>
<dbReference type="eggNOG" id="ENOG5032NR5">
    <property type="taxonomic scope" value="Bacteria"/>
</dbReference>
<gene>
    <name evidence="2" type="ORF">A19Y_0063</name>
</gene>
<proteinExistence type="predicted"/>
<sequence>MSYAYNSEEFDFNSENDFIPNFENGEIINELEMIVMEIVEMILGDRFRYCPQVPLGVICSHSVGWLPNEIWKFWVNSRVDIALMKRGFKASRNAKLVIECQSHYHDSLEAQVRDRKKAKLLEKVGVPLIYVRSVETDRRFYRFYTPDANRDIFYNIINQDGRTELETFLTAIVTL</sequence>
<dbReference type="Gene3D" id="3.40.960.10">
    <property type="entry name" value="VSR Endonuclease"/>
    <property type="match status" value="1"/>
</dbReference>
<dbReference type="Proteomes" id="UP000027395">
    <property type="component" value="Chromosome"/>
</dbReference>
<dbReference type="AlphaFoldDB" id="A0A073CCI1"/>
<dbReference type="Pfam" id="PF10881">
    <property type="entry name" value="DUF2726"/>
    <property type="match status" value="1"/>
</dbReference>
<evidence type="ECO:0000313" key="3">
    <source>
        <dbReference type="Proteomes" id="UP000027395"/>
    </source>
</evidence>
<evidence type="ECO:0000313" key="2">
    <source>
        <dbReference type="EMBL" id="KEI65313.1"/>
    </source>
</evidence>
<dbReference type="PATRIC" id="fig|388467.6.peg.11"/>
<dbReference type="HOGENOM" id="CLU_1674276_0_0_3"/>
<evidence type="ECO:0000259" key="1">
    <source>
        <dbReference type="Pfam" id="PF10881"/>
    </source>
</evidence>
<keyword evidence="3" id="KW-1185">Reference proteome</keyword>
<dbReference type="RefSeq" id="WP_042151009.1">
    <property type="nucleotide sequence ID" value="NZ_CM002803.1"/>
</dbReference>
<accession>A0A073CCI1</accession>